<keyword evidence="5" id="KW-0732">Signal</keyword>
<feature type="chain" id="PRO_5002884128" description="Chitin-binding type-1 domain-containing protein" evidence="5">
    <location>
        <begin position="24"/>
        <end position="122"/>
    </location>
</feature>
<dbReference type="PROSITE" id="PS00026">
    <property type="entry name" value="CHIT_BIND_I_1"/>
    <property type="match status" value="1"/>
</dbReference>
<dbReference type="InterPro" id="IPR001002">
    <property type="entry name" value="Chitin-bd_1"/>
</dbReference>
<protein>
    <recommendedName>
        <fullName evidence="6">Chitin-binding type-1 domain-containing protein</fullName>
    </recommendedName>
</protein>
<dbReference type="Proteomes" id="UP000007752">
    <property type="component" value="Chromosome 4"/>
</dbReference>
<gene>
    <name evidence="7" type="ORF">OsJ_15307</name>
</gene>
<keyword evidence="1 3" id="KW-0147">Chitin-binding</keyword>
<dbReference type="PROSITE" id="PS50941">
    <property type="entry name" value="CHIT_BIND_I_2"/>
    <property type="match status" value="1"/>
</dbReference>
<organism evidence="7">
    <name type="scientific">Oryza sativa subsp. japonica</name>
    <name type="common">Rice</name>
    <dbReference type="NCBI Taxonomy" id="39947"/>
    <lineage>
        <taxon>Eukaryota</taxon>
        <taxon>Viridiplantae</taxon>
        <taxon>Streptophyta</taxon>
        <taxon>Embryophyta</taxon>
        <taxon>Tracheophyta</taxon>
        <taxon>Spermatophyta</taxon>
        <taxon>Magnoliopsida</taxon>
        <taxon>Liliopsida</taxon>
        <taxon>Poales</taxon>
        <taxon>Poaceae</taxon>
        <taxon>BOP clade</taxon>
        <taxon>Oryzoideae</taxon>
        <taxon>Oryzeae</taxon>
        <taxon>Oryzinae</taxon>
        <taxon>Oryza</taxon>
        <taxon>Oryza sativa</taxon>
    </lineage>
</organism>
<feature type="disulfide bond" evidence="3">
    <location>
        <begin position="28"/>
        <end position="40"/>
    </location>
</feature>
<dbReference type="GO" id="GO:0008061">
    <property type="term" value="F:chitin binding"/>
    <property type="evidence" value="ECO:0007669"/>
    <property type="project" value="UniProtKB-UniRule"/>
</dbReference>
<dbReference type="AlphaFoldDB" id="B9FFW6"/>
<dbReference type="SUPFAM" id="SSF57016">
    <property type="entry name" value="Plant lectins/antimicrobial peptides"/>
    <property type="match status" value="1"/>
</dbReference>
<proteinExistence type="predicted"/>
<dbReference type="Gene3D" id="3.30.60.10">
    <property type="entry name" value="Endochitinase-like"/>
    <property type="match status" value="1"/>
</dbReference>
<evidence type="ECO:0000256" key="4">
    <source>
        <dbReference type="SAM" id="MobiDB-lite"/>
    </source>
</evidence>
<dbReference type="Pfam" id="PF00187">
    <property type="entry name" value="Chitin_bind_1"/>
    <property type="match status" value="1"/>
</dbReference>
<accession>B9FFW6</accession>
<evidence type="ECO:0000256" key="2">
    <source>
        <dbReference type="ARBA" id="ARBA00023157"/>
    </source>
</evidence>
<reference evidence="7" key="2">
    <citation type="submission" date="2008-12" db="EMBL/GenBank/DDBJ databases">
        <title>Improved gene annotation of the rice (Oryza sativa) genomes.</title>
        <authorList>
            <person name="Wang J."/>
            <person name="Li R."/>
            <person name="Fan W."/>
            <person name="Huang Q."/>
            <person name="Zhang J."/>
            <person name="Zhou Y."/>
            <person name="Hu Y."/>
            <person name="Zi S."/>
            <person name="Li J."/>
            <person name="Ni P."/>
            <person name="Zheng H."/>
            <person name="Zhang Y."/>
            <person name="Zhao M."/>
            <person name="Hao Q."/>
            <person name="McDermott J."/>
            <person name="Samudrala R."/>
            <person name="Kristiansen K."/>
            <person name="Wong G.K.-S."/>
        </authorList>
    </citation>
    <scope>NUCLEOTIDE SEQUENCE</scope>
</reference>
<feature type="signal peptide" evidence="5">
    <location>
        <begin position="1"/>
        <end position="23"/>
    </location>
</feature>
<feature type="disulfide bond" evidence="3">
    <location>
        <begin position="33"/>
        <end position="47"/>
    </location>
</feature>
<dbReference type="CDD" id="cd00035">
    <property type="entry name" value="ChtBD1"/>
    <property type="match status" value="1"/>
</dbReference>
<feature type="compositionally biased region" description="Low complexity" evidence="4">
    <location>
        <begin position="72"/>
        <end position="88"/>
    </location>
</feature>
<evidence type="ECO:0000256" key="5">
    <source>
        <dbReference type="SAM" id="SignalP"/>
    </source>
</evidence>
<dbReference type="PRINTS" id="PR00451">
    <property type="entry name" value="CHITINBINDNG"/>
</dbReference>
<comment type="caution">
    <text evidence="3">Lacks conserved residue(s) required for the propagation of feature annotation.</text>
</comment>
<dbReference type="EMBL" id="CM000141">
    <property type="protein sequence ID" value="EEE61250.1"/>
    <property type="molecule type" value="Genomic_DNA"/>
</dbReference>
<evidence type="ECO:0000256" key="3">
    <source>
        <dbReference type="PROSITE-ProRule" id="PRU00261"/>
    </source>
</evidence>
<feature type="region of interest" description="Disordered" evidence="4">
    <location>
        <begin position="49"/>
        <end position="99"/>
    </location>
</feature>
<reference evidence="7" key="1">
    <citation type="journal article" date="2005" name="PLoS Biol.">
        <title>The genomes of Oryza sativa: a history of duplications.</title>
        <authorList>
            <person name="Yu J."/>
            <person name="Wang J."/>
            <person name="Lin W."/>
            <person name="Li S."/>
            <person name="Li H."/>
            <person name="Zhou J."/>
            <person name="Ni P."/>
            <person name="Dong W."/>
            <person name="Hu S."/>
            <person name="Zeng C."/>
            <person name="Zhang J."/>
            <person name="Zhang Y."/>
            <person name="Li R."/>
            <person name="Xu Z."/>
            <person name="Li S."/>
            <person name="Li X."/>
            <person name="Zheng H."/>
            <person name="Cong L."/>
            <person name="Lin L."/>
            <person name="Yin J."/>
            <person name="Geng J."/>
            <person name="Li G."/>
            <person name="Shi J."/>
            <person name="Liu J."/>
            <person name="Lv H."/>
            <person name="Li J."/>
            <person name="Wang J."/>
            <person name="Deng Y."/>
            <person name="Ran L."/>
            <person name="Shi X."/>
            <person name="Wang X."/>
            <person name="Wu Q."/>
            <person name="Li C."/>
            <person name="Ren X."/>
            <person name="Wang J."/>
            <person name="Wang X."/>
            <person name="Li D."/>
            <person name="Liu D."/>
            <person name="Zhang X."/>
            <person name="Ji Z."/>
            <person name="Zhao W."/>
            <person name="Sun Y."/>
            <person name="Zhang Z."/>
            <person name="Bao J."/>
            <person name="Han Y."/>
            <person name="Dong L."/>
            <person name="Ji J."/>
            <person name="Chen P."/>
            <person name="Wu S."/>
            <person name="Liu J."/>
            <person name="Xiao Y."/>
            <person name="Bu D."/>
            <person name="Tan J."/>
            <person name="Yang L."/>
            <person name="Ye C."/>
            <person name="Zhang J."/>
            <person name="Xu J."/>
            <person name="Zhou Y."/>
            <person name="Yu Y."/>
            <person name="Zhang B."/>
            <person name="Zhuang S."/>
            <person name="Wei H."/>
            <person name="Liu B."/>
            <person name="Lei M."/>
            <person name="Yu H."/>
            <person name="Li Y."/>
            <person name="Xu H."/>
            <person name="Wei S."/>
            <person name="He X."/>
            <person name="Fang L."/>
            <person name="Zhang Z."/>
            <person name="Zhang Y."/>
            <person name="Huang X."/>
            <person name="Su Z."/>
            <person name="Tong W."/>
            <person name="Li J."/>
            <person name="Tong Z."/>
            <person name="Li S."/>
            <person name="Ye J."/>
            <person name="Wang L."/>
            <person name="Fang L."/>
            <person name="Lei T."/>
            <person name="Chen C."/>
            <person name="Chen H."/>
            <person name="Xu Z."/>
            <person name="Li H."/>
            <person name="Huang H."/>
            <person name="Zhang F."/>
            <person name="Xu H."/>
            <person name="Li N."/>
            <person name="Zhao C."/>
            <person name="Li S."/>
            <person name="Dong L."/>
            <person name="Huang Y."/>
            <person name="Li L."/>
            <person name="Xi Y."/>
            <person name="Qi Q."/>
            <person name="Li W."/>
            <person name="Zhang B."/>
            <person name="Hu W."/>
            <person name="Zhang Y."/>
            <person name="Tian X."/>
            <person name="Jiao Y."/>
            <person name="Liang X."/>
            <person name="Jin J."/>
            <person name="Gao L."/>
            <person name="Zheng W."/>
            <person name="Hao B."/>
            <person name="Liu S."/>
            <person name="Wang W."/>
            <person name="Yuan L."/>
            <person name="Cao M."/>
            <person name="McDermott J."/>
            <person name="Samudrala R."/>
            <person name="Wang J."/>
            <person name="Wong G.K."/>
            <person name="Yang H."/>
        </authorList>
    </citation>
    <scope>NUCLEOTIDE SEQUENCE [LARGE SCALE GENOMIC DNA]</scope>
</reference>
<dbReference type="InterPro" id="IPR036861">
    <property type="entry name" value="Endochitinase-like_sf"/>
</dbReference>
<keyword evidence="2 3" id="KW-1015">Disulfide bond</keyword>
<dbReference type="SMART" id="SM00270">
    <property type="entry name" value="ChtBD1"/>
    <property type="match status" value="1"/>
</dbReference>
<evidence type="ECO:0000256" key="1">
    <source>
        <dbReference type="ARBA" id="ARBA00022669"/>
    </source>
</evidence>
<dbReference type="InterPro" id="IPR018371">
    <property type="entry name" value="Chitin-binding_1_CS"/>
</dbReference>
<name>B9FFW6_ORYSJ</name>
<evidence type="ECO:0000313" key="7">
    <source>
        <dbReference type="EMBL" id="EEE61250.1"/>
    </source>
</evidence>
<sequence>MATMVALVFGLALLLSAAAPAAAQNCGCQEGYCCSQWGYCGKTEAYCGQGASQGRAGATAARPPPGWRAERPAPAASRSRRATTALARVSQRPPPARFHRMTQVRRRLRRITRSPALECGQP</sequence>
<evidence type="ECO:0000259" key="6">
    <source>
        <dbReference type="PROSITE" id="PS50941"/>
    </source>
</evidence>
<feature type="domain" description="Chitin-binding type-1" evidence="6">
    <location>
        <begin position="23"/>
        <end position="58"/>
    </location>
</feature>